<evidence type="ECO:0000256" key="3">
    <source>
        <dbReference type="ARBA" id="ARBA00023274"/>
    </source>
</evidence>
<evidence type="ECO:0000256" key="4">
    <source>
        <dbReference type="ARBA" id="ARBA00035335"/>
    </source>
</evidence>
<organism evidence="6 7">
    <name type="scientific">Diceros bicornis minor</name>
    <name type="common">South-central black rhinoceros</name>
    <dbReference type="NCBI Taxonomy" id="77932"/>
    <lineage>
        <taxon>Eukaryota</taxon>
        <taxon>Metazoa</taxon>
        <taxon>Chordata</taxon>
        <taxon>Craniata</taxon>
        <taxon>Vertebrata</taxon>
        <taxon>Euteleostomi</taxon>
        <taxon>Mammalia</taxon>
        <taxon>Eutheria</taxon>
        <taxon>Laurasiatheria</taxon>
        <taxon>Perissodactyla</taxon>
        <taxon>Rhinocerotidae</taxon>
        <taxon>Diceros</taxon>
    </lineage>
</organism>
<evidence type="ECO:0000256" key="5">
    <source>
        <dbReference type="SAM" id="MobiDB-lite"/>
    </source>
</evidence>
<gene>
    <name evidence="6" type="ORF">HPG69_005388</name>
</gene>
<evidence type="ECO:0000313" key="7">
    <source>
        <dbReference type="Proteomes" id="UP000551758"/>
    </source>
</evidence>
<dbReference type="Proteomes" id="UP000551758">
    <property type="component" value="Unassembled WGS sequence"/>
</dbReference>
<dbReference type="SUPFAM" id="SSF52042">
    <property type="entry name" value="Ribosomal protein L32e"/>
    <property type="match status" value="1"/>
</dbReference>
<name>A0A7J7ELL8_DICBM</name>
<accession>A0A7J7ELL8</accession>
<dbReference type="Pfam" id="PF01655">
    <property type="entry name" value="Ribosomal_L32e"/>
    <property type="match status" value="1"/>
</dbReference>
<reference evidence="6 7" key="1">
    <citation type="journal article" date="2020" name="Mol. Biol. Evol.">
        <title>Interspecific Gene Flow and the Evolution of Specialization in Black and White Rhinoceros.</title>
        <authorList>
            <person name="Moodley Y."/>
            <person name="Westbury M.V."/>
            <person name="Russo I.M."/>
            <person name="Gopalakrishnan S."/>
            <person name="Rakotoarivelo A."/>
            <person name="Olsen R.A."/>
            <person name="Prost S."/>
            <person name="Tunstall T."/>
            <person name="Ryder O.A."/>
            <person name="Dalen L."/>
            <person name="Bruford M.W."/>
        </authorList>
    </citation>
    <scope>NUCLEOTIDE SEQUENCE [LARGE SCALE GENOMIC DNA]</scope>
    <source>
        <strain evidence="6">SBR-YM</strain>
        <tissue evidence="6">Skin</tissue>
    </source>
</reference>
<proteinExistence type="inferred from homology"/>
<dbReference type="GO" id="GO:0003735">
    <property type="term" value="F:structural constituent of ribosome"/>
    <property type="evidence" value="ECO:0007669"/>
    <property type="project" value="InterPro"/>
</dbReference>
<dbReference type="AlphaFoldDB" id="A0A7J7ELL8"/>
<dbReference type="EMBL" id="JACDTQ010002688">
    <property type="protein sequence ID" value="KAF5916593.1"/>
    <property type="molecule type" value="Genomic_DNA"/>
</dbReference>
<keyword evidence="3" id="KW-0687">Ribonucleoprotein</keyword>
<sequence>MIKGQMEMPNNGSVSDKKAKHMLPRGSGKFLVHNVKELEVLLMCNRYHRFEIAPNVSSENRKAFMERAAHSHPHREESE</sequence>
<comment type="similarity">
    <text evidence="1">Belongs to the eukaryotic ribosomal protein eL32 family.</text>
</comment>
<dbReference type="InterPro" id="IPR036351">
    <property type="entry name" value="Ribosomal_eL32_sf"/>
</dbReference>
<dbReference type="GO" id="GO:0006412">
    <property type="term" value="P:translation"/>
    <property type="evidence" value="ECO:0007669"/>
    <property type="project" value="InterPro"/>
</dbReference>
<keyword evidence="2" id="KW-0689">Ribosomal protein</keyword>
<dbReference type="PANTHER" id="PTHR23413:SF1">
    <property type="entry name" value="RIBOSOMAL PROTEIN L32"/>
    <property type="match status" value="1"/>
</dbReference>
<feature type="region of interest" description="Disordered" evidence="5">
    <location>
        <begin position="1"/>
        <end position="21"/>
    </location>
</feature>
<evidence type="ECO:0000256" key="1">
    <source>
        <dbReference type="ARBA" id="ARBA00008431"/>
    </source>
</evidence>
<evidence type="ECO:0000256" key="2">
    <source>
        <dbReference type="ARBA" id="ARBA00022980"/>
    </source>
</evidence>
<keyword evidence="7" id="KW-1185">Reference proteome</keyword>
<dbReference type="InterPro" id="IPR001515">
    <property type="entry name" value="Ribosomal_eL32"/>
</dbReference>
<dbReference type="GO" id="GO:0022625">
    <property type="term" value="C:cytosolic large ribosomal subunit"/>
    <property type="evidence" value="ECO:0007669"/>
    <property type="project" value="TreeGrafter"/>
</dbReference>
<evidence type="ECO:0000313" key="6">
    <source>
        <dbReference type="EMBL" id="KAF5916593.1"/>
    </source>
</evidence>
<comment type="caution">
    <text evidence="6">The sequence shown here is derived from an EMBL/GenBank/DDBJ whole genome shotgun (WGS) entry which is preliminary data.</text>
</comment>
<dbReference type="PANTHER" id="PTHR23413">
    <property type="entry name" value="60S RIBOSOMAL PROTEIN L32 AND DNA-DIRECTED RNA POLYMERASE II, SUBUNIT N"/>
    <property type="match status" value="1"/>
</dbReference>
<protein>
    <recommendedName>
        <fullName evidence="4">60S ribosomal protein L32</fullName>
    </recommendedName>
</protein>
<dbReference type="SMART" id="SM01393">
    <property type="entry name" value="Ribosomal_L32e"/>
    <property type="match status" value="1"/>
</dbReference>